<dbReference type="InterPro" id="IPR036638">
    <property type="entry name" value="HLH_DNA-bd_sf"/>
</dbReference>
<dbReference type="EMBL" id="FQXM01000004">
    <property type="protein sequence ID" value="SHH38422.1"/>
    <property type="molecule type" value="Genomic_DNA"/>
</dbReference>
<organism evidence="1 2">
    <name type="scientific">Clostridium grantii DSM 8605</name>
    <dbReference type="NCBI Taxonomy" id="1121316"/>
    <lineage>
        <taxon>Bacteria</taxon>
        <taxon>Bacillati</taxon>
        <taxon>Bacillota</taxon>
        <taxon>Clostridia</taxon>
        <taxon>Eubacteriales</taxon>
        <taxon>Clostridiaceae</taxon>
        <taxon>Clostridium</taxon>
    </lineage>
</organism>
<dbReference type="OrthoDB" id="1937906at2"/>
<evidence type="ECO:0000313" key="1">
    <source>
        <dbReference type="EMBL" id="SHH38422.1"/>
    </source>
</evidence>
<keyword evidence="2" id="KW-1185">Reference proteome</keyword>
<accession>A0A1M5SIK4</accession>
<reference evidence="1 2" key="1">
    <citation type="submission" date="2016-11" db="EMBL/GenBank/DDBJ databases">
        <authorList>
            <person name="Jaros S."/>
            <person name="Januszkiewicz K."/>
            <person name="Wedrychowicz H."/>
        </authorList>
    </citation>
    <scope>NUCLEOTIDE SEQUENCE [LARGE SCALE GENOMIC DNA]</scope>
    <source>
        <strain evidence="1 2">DSM 8605</strain>
    </source>
</reference>
<dbReference type="AlphaFoldDB" id="A0A1M5SIK4"/>
<proteinExistence type="predicted"/>
<sequence length="88" mass="10385">MNDFLATDNVTYNKNNELIITLDDDSKENNPYLLMLDNKIHQLRKILDKMCLSNDKTLEYKEILETSQYLDTLIVEYMSCLKNKTCTQ</sequence>
<dbReference type="Pfam" id="PF09388">
    <property type="entry name" value="SpoOE-like"/>
    <property type="match status" value="1"/>
</dbReference>
<dbReference type="InterPro" id="IPR037208">
    <property type="entry name" value="Spo0E-like_sf"/>
</dbReference>
<dbReference type="Proteomes" id="UP000184447">
    <property type="component" value="Unassembled WGS sequence"/>
</dbReference>
<dbReference type="Gene3D" id="4.10.280.10">
    <property type="entry name" value="Helix-loop-helix DNA-binding domain"/>
    <property type="match status" value="1"/>
</dbReference>
<name>A0A1M5SIK4_9CLOT</name>
<dbReference type="InterPro" id="IPR018540">
    <property type="entry name" value="Spo0E-like"/>
</dbReference>
<protein>
    <submittedName>
        <fullName evidence="1">Spo0E like sporulation regulatory protein</fullName>
    </submittedName>
</protein>
<dbReference type="GO" id="GO:0046983">
    <property type="term" value="F:protein dimerization activity"/>
    <property type="evidence" value="ECO:0007669"/>
    <property type="project" value="InterPro"/>
</dbReference>
<evidence type="ECO:0000313" key="2">
    <source>
        <dbReference type="Proteomes" id="UP000184447"/>
    </source>
</evidence>
<gene>
    <name evidence="1" type="ORF">SAMN02745207_00961</name>
</gene>
<dbReference type="RefSeq" id="WP_073337289.1">
    <property type="nucleotide sequence ID" value="NZ_FQXM01000004.1"/>
</dbReference>
<dbReference type="SUPFAM" id="SSF140500">
    <property type="entry name" value="BAS1536-like"/>
    <property type="match status" value="1"/>
</dbReference>
<dbReference type="GO" id="GO:0043937">
    <property type="term" value="P:regulation of sporulation"/>
    <property type="evidence" value="ECO:0007669"/>
    <property type="project" value="InterPro"/>
</dbReference>